<evidence type="ECO:0000313" key="3">
    <source>
        <dbReference type="Proteomes" id="UP000007881"/>
    </source>
</evidence>
<sequence length="80" mass="8603">MPAAPVGRSRETLRPHPEGSRRSAPAPTVDEAAPQSRRARPAAVTLHHPGAGQPALGLGVRADRHRRRRFIASLRSSVES</sequence>
<dbReference type="AlphaFoldDB" id="I0IHQ2"/>
<evidence type="ECO:0000313" key="2">
    <source>
        <dbReference type="EMBL" id="BAM04790.1"/>
    </source>
</evidence>
<feature type="region of interest" description="Disordered" evidence="1">
    <location>
        <begin position="1"/>
        <end position="63"/>
    </location>
</feature>
<dbReference type="STRING" id="1142394.PSMK_26310"/>
<dbReference type="EMBL" id="AP012338">
    <property type="protein sequence ID" value="BAM04790.1"/>
    <property type="molecule type" value="Genomic_DNA"/>
</dbReference>
<gene>
    <name evidence="2" type="ordered locus">PSMK_26310</name>
</gene>
<dbReference type="HOGENOM" id="CLU_2586685_0_0_0"/>
<evidence type="ECO:0000256" key="1">
    <source>
        <dbReference type="SAM" id="MobiDB-lite"/>
    </source>
</evidence>
<name>I0IHQ2_PHYMF</name>
<dbReference type="KEGG" id="phm:PSMK_26310"/>
<dbReference type="Proteomes" id="UP000007881">
    <property type="component" value="Chromosome"/>
</dbReference>
<proteinExistence type="predicted"/>
<reference evidence="2 3" key="1">
    <citation type="submission" date="2012-02" db="EMBL/GenBank/DDBJ databases">
        <title>Complete genome sequence of Phycisphaera mikurensis NBRC 102666.</title>
        <authorList>
            <person name="Ankai A."/>
            <person name="Hosoyama A."/>
            <person name="Terui Y."/>
            <person name="Sekine M."/>
            <person name="Fukai R."/>
            <person name="Kato Y."/>
            <person name="Nakamura S."/>
            <person name="Yamada-Narita S."/>
            <person name="Kawakoshi A."/>
            <person name="Fukunaga Y."/>
            <person name="Yamazaki S."/>
            <person name="Fujita N."/>
        </authorList>
    </citation>
    <scope>NUCLEOTIDE SEQUENCE [LARGE SCALE GENOMIC DNA]</scope>
    <source>
        <strain evidence="3">NBRC 102666 / KCTC 22515 / FYK2301M01</strain>
    </source>
</reference>
<organism evidence="2 3">
    <name type="scientific">Phycisphaera mikurensis (strain NBRC 102666 / KCTC 22515 / FYK2301M01)</name>
    <dbReference type="NCBI Taxonomy" id="1142394"/>
    <lineage>
        <taxon>Bacteria</taxon>
        <taxon>Pseudomonadati</taxon>
        <taxon>Planctomycetota</taxon>
        <taxon>Phycisphaerae</taxon>
        <taxon>Phycisphaerales</taxon>
        <taxon>Phycisphaeraceae</taxon>
        <taxon>Phycisphaera</taxon>
    </lineage>
</organism>
<keyword evidence="3" id="KW-1185">Reference proteome</keyword>
<feature type="compositionally biased region" description="Basic and acidic residues" evidence="1">
    <location>
        <begin position="8"/>
        <end position="21"/>
    </location>
</feature>
<accession>I0IHQ2</accession>
<protein>
    <submittedName>
        <fullName evidence="2">Uncharacterized protein</fullName>
    </submittedName>
</protein>